<reference evidence="1" key="2">
    <citation type="journal article" date="2024" name="Plant">
        <title>Genomic evolution and insights into agronomic trait innovations of Sesamum species.</title>
        <authorList>
            <person name="Miao H."/>
            <person name="Wang L."/>
            <person name="Qu L."/>
            <person name="Liu H."/>
            <person name="Sun Y."/>
            <person name="Le M."/>
            <person name="Wang Q."/>
            <person name="Wei S."/>
            <person name="Zheng Y."/>
            <person name="Lin W."/>
            <person name="Duan Y."/>
            <person name="Cao H."/>
            <person name="Xiong S."/>
            <person name="Wang X."/>
            <person name="Wei L."/>
            <person name="Li C."/>
            <person name="Ma Q."/>
            <person name="Ju M."/>
            <person name="Zhao R."/>
            <person name="Li G."/>
            <person name="Mu C."/>
            <person name="Tian Q."/>
            <person name="Mei H."/>
            <person name="Zhang T."/>
            <person name="Gao T."/>
            <person name="Zhang H."/>
        </authorList>
    </citation>
    <scope>NUCLEOTIDE SEQUENCE</scope>
    <source>
        <tissue evidence="1">Leaf</tissue>
    </source>
</reference>
<protein>
    <submittedName>
        <fullName evidence="1">Uncharacterized protein</fullName>
    </submittedName>
</protein>
<evidence type="ECO:0000313" key="1">
    <source>
        <dbReference type="EMBL" id="KAL0408235.1"/>
    </source>
</evidence>
<dbReference type="AlphaFoldDB" id="A0AAW2TTE1"/>
<reference evidence="1" key="1">
    <citation type="submission" date="2020-06" db="EMBL/GenBank/DDBJ databases">
        <authorList>
            <person name="Li T."/>
            <person name="Hu X."/>
            <person name="Zhang T."/>
            <person name="Song X."/>
            <person name="Zhang H."/>
            <person name="Dai N."/>
            <person name="Sheng W."/>
            <person name="Hou X."/>
            <person name="Wei L."/>
        </authorList>
    </citation>
    <scope>NUCLEOTIDE SEQUENCE</scope>
    <source>
        <strain evidence="1">G02</strain>
        <tissue evidence="1">Leaf</tissue>
    </source>
</reference>
<name>A0AAW2TTE1_SESRA</name>
<organism evidence="1">
    <name type="scientific">Sesamum radiatum</name>
    <name type="common">Black benniseed</name>
    <dbReference type="NCBI Taxonomy" id="300843"/>
    <lineage>
        <taxon>Eukaryota</taxon>
        <taxon>Viridiplantae</taxon>
        <taxon>Streptophyta</taxon>
        <taxon>Embryophyta</taxon>
        <taxon>Tracheophyta</taxon>
        <taxon>Spermatophyta</taxon>
        <taxon>Magnoliopsida</taxon>
        <taxon>eudicotyledons</taxon>
        <taxon>Gunneridae</taxon>
        <taxon>Pentapetalae</taxon>
        <taxon>asterids</taxon>
        <taxon>lamiids</taxon>
        <taxon>Lamiales</taxon>
        <taxon>Pedaliaceae</taxon>
        <taxon>Sesamum</taxon>
    </lineage>
</organism>
<accession>A0AAW2TTE1</accession>
<gene>
    <name evidence="1" type="ORF">Sradi_1757900</name>
</gene>
<comment type="caution">
    <text evidence="1">The sequence shown here is derived from an EMBL/GenBank/DDBJ whole genome shotgun (WGS) entry which is preliminary data.</text>
</comment>
<sequence length="71" mass="7521">MGIPKGKLPTVVQSPKNTPVKGVIHMIVGGPTDGDSRGAQSAHARAARTIVEINHKMSVGDPMIHFWHADA</sequence>
<proteinExistence type="predicted"/>
<dbReference type="EMBL" id="JACGWJ010000007">
    <property type="protein sequence ID" value="KAL0408235.1"/>
    <property type="molecule type" value="Genomic_DNA"/>
</dbReference>